<proteinExistence type="predicted"/>
<name>A0A150RG52_SORCE</name>
<gene>
    <name evidence="2" type="ORF">BE18_29310</name>
</gene>
<reference evidence="2 3" key="1">
    <citation type="submission" date="2014-02" db="EMBL/GenBank/DDBJ databases">
        <title>The small core and large imbalanced accessory genome model reveals a collaborative survival strategy of Sorangium cellulosum strains in nature.</title>
        <authorList>
            <person name="Han K."/>
            <person name="Peng R."/>
            <person name="Blom J."/>
            <person name="Li Y.-Z."/>
        </authorList>
    </citation>
    <scope>NUCLEOTIDE SEQUENCE [LARGE SCALE GENOMIC DNA]</scope>
    <source>
        <strain evidence="2 3">So0149</strain>
    </source>
</reference>
<organism evidence="2 3">
    <name type="scientific">Sorangium cellulosum</name>
    <name type="common">Polyangium cellulosum</name>
    <dbReference type="NCBI Taxonomy" id="56"/>
    <lineage>
        <taxon>Bacteria</taxon>
        <taxon>Pseudomonadati</taxon>
        <taxon>Myxococcota</taxon>
        <taxon>Polyangia</taxon>
        <taxon>Polyangiales</taxon>
        <taxon>Polyangiaceae</taxon>
        <taxon>Sorangium</taxon>
    </lineage>
</organism>
<feature type="region of interest" description="Disordered" evidence="1">
    <location>
        <begin position="35"/>
        <end position="76"/>
    </location>
</feature>
<sequence>MTADFVLQPGDSATSSLRQVEDWTASDGLLSMPISRALPAGKGRGAAAARAEEERGGRRAAWDTQSQAAGARELRR</sequence>
<accession>A0A150RG52</accession>
<evidence type="ECO:0000256" key="1">
    <source>
        <dbReference type="SAM" id="MobiDB-lite"/>
    </source>
</evidence>
<feature type="compositionally biased region" description="Basic and acidic residues" evidence="1">
    <location>
        <begin position="50"/>
        <end position="61"/>
    </location>
</feature>
<dbReference type="Proteomes" id="UP000075515">
    <property type="component" value="Unassembled WGS sequence"/>
</dbReference>
<dbReference type="EMBL" id="JEMC01003688">
    <property type="protein sequence ID" value="KYF79245.1"/>
    <property type="molecule type" value="Genomic_DNA"/>
</dbReference>
<protein>
    <submittedName>
        <fullName evidence="2">Uncharacterized protein</fullName>
    </submittedName>
</protein>
<comment type="caution">
    <text evidence="2">The sequence shown here is derived from an EMBL/GenBank/DDBJ whole genome shotgun (WGS) entry which is preliminary data.</text>
</comment>
<evidence type="ECO:0000313" key="2">
    <source>
        <dbReference type="EMBL" id="KYF79245.1"/>
    </source>
</evidence>
<evidence type="ECO:0000313" key="3">
    <source>
        <dbReference type="Proteomes" id="UP000075515"/>
    </source>
</evidence>
<dbReference type="AlphaFoldDB" id="A0A150RG52"/>